<feature type="region of interest" description="Disordered" evidence="1">
    <location>
        <begin position="118"/>
        <end position="141"/>
    </location>
</feature>
<proteinExistence type="predicted"/>
<sequence length="141" mass="15202">MTENRPFGFDPEDFDRTARALGEGIRDTLRGIGKLIDDAGFETVWETRPGVVMAYPRRKATTGDTGDGVWAIVLVAEDGTATVEQVHATELDALRANKTNTDPQRRVRFLPYGIAVGALDDDTGSGSGADAEADVEPDPEH</sequence>
<dbReference type="Proteomes" id="UP001597286">
    <property type="component" value="Unassembled WGS sequence"/>
</dbReference>
<accession>A0ABW4P3G2</accession>
<dbReference type="EMBL" id="JBHUFB010000010">
    <property type="protein sequence ID" value="MFD1812814.1"/>
    <property type="molecule type" value="Genomic_DNA"/>
</dbReference>
<dbReference type="RefSeq" id="WP_378485340.1">
    <property type="nucleotide sequence ID" value="NZ_JBHUFB010000010.1"/>
</dbReference>
<comment type="caution">
    <text evidence="2">The sequence shown here is derived from an EMBL/GenBank/DDBJ whole genome shotgun (WGS) entry which is preliminary data.</text>
</comment>
<reference evidence="3" key="1">
    <citation type="journal article" date="2019" name="Int. J. Syst. Evol. Microbiol.">
        <title>The Global Catalogue of Microorganisms (GCM) 10K type strain sequencing project: providing services to taxonomists for standard genome sequencing and annotation.</title>
        <authorList>
            <consortium name="The Broad Institute Genomics Platform"/>
            <consortium name="The Broad Institute Genome Sequencing Center for Infectious Disease"/>
            <person name="Wu L."/>
            <person name="Ma J."/>
        </authorList>
    </citation>
    <scope>NUCLEOTIDE SEQUENCE [LARGE SCALE GENOMIC DNA]</scope>
    <source>
        <strain evidence="3">DT72</strain>
    </source>
</reference>
<evidence type="ECO:0000256" key="1">
    <source>
        <dbReference type="SAM" id="MobiDB-lite"/>
    </source>
</evidence>
<gene>
    <name evidence="2" type="ORF">ACFSJG_11360</name>
</gene>
<protein>
    <submittedName>
        <fullName evidence="2">Uncharacterized protein</fullName>
    </submittedName>
</protein>
<organism evidence="2 3">
    <name type="scientific">Rhodococcus gannanensis</name>
    <dbReference type="NCBI Taxonomy" id="1960308"/>
    <lineage>
        <taxon>Bacteria</taxon>
        <taxon>Bacillati</taxon>
        <taxon>Actinomycetota</taxon>
        <taxon>Actinomycetes</taxon>
        <taxon>Mycobacteriales</taxon>
        <taxon>Nocardiaceae</taxon>
        <taxon>Rhodococcus</taxon>
    </lineage>
</organism>
<keyword evidence="3" id="KW-1185">Reference proteome</keyword>
<feature type="compositionally biased region" description="Acidic residues" evidence="1">
    <location>
        <begin position="131"/>
        <end position="141"/>
    </location>
</feature>
<evidence type="ECO:0000313" key="2">
    <source>
        <dbReference type="EMBL" id="MFD1812814.1"/>
    </source>
</evidence>
<name>A0ABW4P3G2_9NOCA</name>
<evidence type="ECO:0000313" key="3">
    <source>
        <dbReference type="Proteomes" id="UP001597286"/>
    </source>
</evidence>